<feature type="chain" id="PRO_5034491808" evidence="7">
    <location>
        <begin position="20"/>
        <end position="199"/>
    </location>
</feature>
<dbReference type="Gene3D" id="3.10.450.30">
    <property type="entry name" value="Microbial ribonucleases"/>
    <property type="match status" value="1"/>
</dbReference>
<dbReference type="GO" id="GO:0003723">
    <property type="term" value="F:RNA binding"/>
    <property type="evidence" value="ECO:0007669"/>
    <property type="project" value="InterPro"/>
</dbReference>
<dbReference type="Pfam" id="PF00545">
    <property type="entry name" value="Ribonuclease"/>
    <property type="match status" value="1"/>
</dbReference>
<feature type="compositionally biased region" description="Low complexity" evidence="6">
    <location>
        <begin position="142"/>
        <end position="183"/>
    </location>
</feature>
<evidence type="ECO:0000256" key="2">
    <source>
        <dbReference type="ARBA" id="ARBA00022759"/>
    </source>
</evidence>
<dbReference type="AlphaFoldDB" id="A0A8G1RC21"/>
<dbReference type="GO" id="GO:0046589">
    <property type="term" value="F:ribonuclease T1 activity"/>
    <property type="evidence" value="ECO:0007669"/>
    <property type="project" value="UniProtKB-EC"/>
</dbReference>
<keyword evidence="1" id="KW-0540">Nuclease</keyword>
<evidence type="ECO:0000256" key="4">
    <source>
        <dbReference type="ARBA" id="ARBA00023157"/>
    </source>
</evidence>
<feature type="compositionally biased region" description="Basic residues" evidence="6">
    <location>
        <begin position="184"/>
        <end position="199"/>
    </location>
</feature>
<feature type="signal peptide" evidence="7">
    <location>
        <begin position="1"/>
        <end position="19"/>
    </location>
</feature>
<evidence type="ECO:0000256" key="1">
    <source>
        <dbReference type="ARBA" id="ARBA00022722"/>
    </source>
</evidence>
<keyword evidence="4" id="KW-1015">Disulfide bond</keyword>
<evidence type="ECO:0000313" key="9">
    <source>
        <dbReference type="Proteomes" id="UP000249526"/>
    </source>
</evidence>
<organism evidence="8 9">
    <name type="scientific">Aspergillus piperis CBS 112811</name>
    <dbReference type="NCBI Taxonomy" id="1448313"/>
    <lineage>
        <taxon>Eukaryota</taxon>
        <taxon>Fungi</taxon>
        <taxon>Dikarya</taxon>
        <taxon>Ascomycota</taxon>
        <taxon>Pezizomycotina</taxon>
        <taxon>Eurotiomycetes</taxon>
        <taxon>Eurotiomycetidae</taxon>
        <taxon>Eurotiales</taxon>
        <taxon>Aspergillaceae</taxon>
        <taxon>Aspergillus</taxon>
        <taxon>Aspergillus subgen. Circumdati</taxon>
    </lineage>
</organism>
<keyword evidence="9" id="KW-1185">Reference proteome</keyword>
<dbReference type="Proteomes" id="UP000249526">
    <property type="component" value="Unassembled WGS sequence"/>
</dbReference>
<name>A0A8G1RC21_9EURO</name>
<evidence type="ECO:0000256" key="5">
    <source>
        <dbReference type="ARBA" id="ARBA00023239"/>
    </source>
</evidence>
<keyword evidence="7" id="KW-0732">Signal</keyword>
<dbReference type="GeneID" id="37167309"/>
<evidence type="ECO:0000313" key="8">
    <source>
        <dbReference type="EMBL" id="RAH63433.1"/>
    </source>
</evidence>
<keyword evidence="5" id="KW-0456">Lyase</keyword>
<keyword evidence="3" id="KW-0378">Hydrolase</keyword>
<reference evidence="8 9" key="1">
    <citation type="submission" date="2018-02" db="EMBL/GenBank/DDBJ databases">
        <title>The genomes of Aspergillus section Nigri reveals drivers in fungal speciation.</title>
        <authorList>
            <consortium name="DOE Joint Genome Institute"/>
            <person name="Vesth T.C."/>
            <person name="Nybo J."/>
            <person name="Theobald S."/>
            <person name="Brandl J."/>
            <person name="Frisvad J.C."/>
            <person name="Nielsen K.F."/>
            <person name="Lyhne E.K."/>
            <person name="Kogle M.E."/>
            <person name="Kuo A."/>
            <person name="Riley R."/>
            <person name="Clum A."/>
            <person name="Nolan M."/>
            <person name="Lipzen A."/>
            <person name="Salamov A."/>
            <person name="Henrissat B."/>
            <person name="Wiebenga A."/>
            <person name="De vries R.P."/>
            <person name="Grigoriev I.V."/>
            <person name="Mortensen U.H."/>
            <person name="Andersen M.R."/>
            <person name="Baker S.E."/>
        </authorList>
    </citation>
    <scope>NUCLEOTIDE SEQUENCE [LARGE SCALE GENOMIC DNA]</scope>
    <source>
        <strain evidence="8 9">CBS 112811</strain>
    </source>
</reference>
<dbReference type="RefSeq" id="XP_025521355.1">
    <property type="nucleotide sequence ID" value="XM_025663907.1"/>
</dbReference>
<dbReference type="InterPro" id="IPR016191">
    <property type="entry name" value="Ribonuclease/ribotoxin"/>
</dbReference>
<keyword evidence="2" id="KW-0255">Endonuclease</keyword>
<dbReference type="EMBL" id="KZ825054">
    <property type="protein sequence ID" value="RAH63433.1"/>
    <property type="molecule type" value="Genomic_DNA"/>
</dbReference>
<evidence type="ECO:0000256" key="6">
    <source>
        <dbReference type="SAM" id="MobiDB-lite"/>
    </source>
</evidence>
<feature type="region of interest" description="Disordered" evidence="6">
    <location>
        <begin position="134"/>
        <end position="199"/>
    </location>
</feature>
<gene>
    <name evidence="8" type="ORF">BO85DRAFT_495321</name>
</gene>
<dbReference type="PANTHER" id="PTHR42104:SF2">
    <property type="entry name" value="GUANYL-SPECIFIC RIBONUCLEASE, PUTATIVE (AFU_ORTHOLOGUE AFUA_4G01200)-RELATED"/>
    <property type="match status" value="1"/>
</dbReference>
<dbReference type="SUPFAM" id="SSF53933">
    <property type="entry name" value="Microbial ribonucleases"/>
    <property type="match status" value="1"/>
</dbReference>
<dbReference type="GO" id="GO:0016787">
    <property type="term" value="F:hydrolase activity"/>
    <property type="evidence" value="ECO:0007669"/>
    <property type="project" value="UniProtKB-KW"/>
</dbReference>
<dbReference type="PANTHER" id="PTHR42104">
    <property type="entry name" value="EXTRACELLULAR GUANYL-SPECIFIC RIBONUCLEASE RNTA (AFU_ORTHOLOGUE AFUA_4G03230)"/>
    <property type="match status" value="1"/>
</dbReference>
<accession>A0A8G1RC21</accession>
<sequence length="199" mass="20738">MLFSLKPTLFLALALTAVASPIANPTADEPSTLVARGRAKIKDVNCGGEILTKMDISNAIRQSKGNGGGIYPKPFMNYDNFFGASNMQEYPLIPGGTYTGNGAPGKYRVIMNGSNQYVGSVYHPTLTGNTFKKCSNIADSPTTTTTTTTTTRTTTTATAKATTNDSNNSSGNSSGNSGNSGSKSSKKSTKKPSTKTGSH</sequence>
<protein>
    <submittedName>
        <fullName evidence="8">Ribonuclease/ribotoxin</fullName>
    </submittedName>
</protein>
<evidence type="ECO:0000256" key="3">
    <source>
        <dbReference type="ARBA" id="ARBA00022801"/>
    </source>
</evidence>
<evidence type="ECO:0000256" key="7">
    <source>
        <dbReference type="SAM" id="SignalP"/>
    </source>
</evidence>
<dbReference type="InterPro" id="IPR000026">
    <property type="entry name" value="N1-like"/>
</dbReference>
<proteinExistence type="predicted"/>